<name>A0ABW7YVG0_9ACTN</name>
<evidence type="ECO:0000313" key="2">
    <source>
        <dbReference type="Proteomes" id="UP001612741"/>
    </source>
</evidence>
<organism evidence="1 2">
    <name type="scientific">Nonomuraea typhae</name>
    <dbReference type="NCBI Taxonomy" id="2603600"/>
    <lineage>
        <taxon>Bacteria</taxon>
        <taxon>Bacillati</taxon>
        <taxon>Actinomycetota</taxon>
        <taxon>Actinomycetes</taxon>
        <taxon>Streptosporangiales</taxon>
        <taxon>Streptosporangiaceae</taxon>
        <taxon>Nonomuraea</taxon>
    </lineage>
</organism>
<accession>A0ABW7YVG0</accession>
<protein>
    <submittedName>
        <fullName evidence="1">PRC-barrel domain containing protein</fullName>
    </submittedName>
</protein>
<comment type="caution">
    <text evidence="1">The sequence shown here is derived from an EMBL/GenBank/DDBJ whole genome shotgun (WGS) entry which is preliminary data.</text>
</comment>
<reference evidence="1 2" key="1">
    <citation type="submission" date="2024-10" db="EMBL/GenBank/DDBJ databases">
        <title>The Natural Products Discovery Center: Release of the First 8490 Sequenced Strains for Exploring Actinobacteria Biosynthetic Diversity.</title>
        <authorList>
            <person name="Kalkreuter E."/>
            <person name="Kautsar S.A."/>
            <person name="Yang D."/>
            <person name="Bader C.D."/>
            <person name="Teijaro C.N."/>
            <person name="Fluegel L."/>
            <person name="Davis C.M."/>
            <person name="Simpson J.R."/>
            <person name="Lauterbach L."/>
            <person name="Steele A.D."/>
            <person name="Gui C."/>
            <person name="Meng S."/>
            <person name="Li G."/>
            <person name="Viehrig K."/>
            <person name="Ye F."/>
            <person name="Su P."/>
            <person name="Kiefer A.F."/>
            <person name="Nichols A."/>
            <person name="Cepeda A.J."/>
            <person name="Yan W."/>
            <person name="Fan B."/>
            <person name="Jiang Y."/>
            <person name="Adhikari A."/>
            <person name="Zheng C.-J."/>
            <person name="Schuster L."/>
            <person name="Cowan T.M."/>
            <person name="Smanski M.J."/>
            <person name="Chevrette M.G."/>
            <person name="De Carvalho L.P.S."/>
            <person name="Shen B."/>
        </authorList>
    </citation>
    <scope>NUCLEOTIDE SEQUENCE [LARGE SCALE GENOMIC DNA]</scope>
    <source>
        <strain evidence="1 2">NPDC050545</strain>
    </source>
</reference>
<gene>
    <name evidence="1" type="ORF">ACIBG2_21210</name>
</gene>
<dbReference type="SUPFAM" id="SSF50346">
    <property type="entry name" value="PRC-barrel domain"/>
    <property type="match status" value="1"/>
</dbReference>
<sequence length="126" mass="13801">MMQPDPGIWAFRGDVFGTGGDLMDLVGYAVEATDGKIGSIDEATYEVGESYLVVDTGPWIFGKKVMLPAGVVTRIDPQERRVHVSRTKQEIKDAPELDESSYKESVYRDQLGTYYGKLPPGGPGPM</sequence>
<dbReference type="Proteomes" id="UP001612741">
    <property type="component" value="Unassembled WGS sequence"/>
</dbReference>
<dbReference type="RefSeq" id="WP_397083522.1">
    <property type="nucleotide sequence ID" value="NZ_JBITGY010000005.1"/>
</dbReference>
<dbReference type="Gene3D" id="3.90.50.10">
    <property type="entry name" value="Photosynthetic Reaction Center, subunit H, domain 2"/>
    <property type="match status" value="1"/>
</dbReference>
<dbReference type="EMBL" id="JBITGY010000005">
    <property type="protein sequence ID" value="MFI6499920.1"/>
    <property type="molecule type" value="Genomic_DNA"/>
</dbReference>
<keyword evidence="2" id="KW-1185">Reference proteome</keyword>
<proteinExistence type="predicted"/>
<dbReference type="InterPro" id="IPR011033">
    <property type="entry name" value="PRC_barrel-like_sf"/>
</dbReference>
<dbReference type="InterPro" id="IPR014747">
    <property type="entry name" value="Bac_photo_RC_H_C"/>
</dbReference>
<evidence type="ECO:0000313" key="1">
    <source>
        <dbReference type="EMBL" id="MFI6499920.1"/>
    </source>
</evidence>